<evidence type="ECO:0000313" key="4">
    <source>
        <dbReference type="Proteomes" id="UP000470246"/>
    </source>
</evidence>
<keyword evidence="1 3" id="KW-0378">Hydrolase</keyword>
<keyword evidence="4" id="KW-1185">Reference proteome</keyword>
<dbReference type="AlphaFoldDB" id="A0A7K3VVA0"/>
<dbReference type="PANTHER" id="PTHR43674">
    <property type="entry name" value="NITRILASE C965.09-RELATED"/>
    <property type="match status" value="1"/>
</dbReference>
<dbReference type="Pfam" id="PF00795">
    <property type="entry name" value="CN_hydrolase"/>
    <property type="match status" value="1"/>
</dbReference>
<sequence>MPEPYTAVGLVPAVRGIRNRADIGRNLEHIAHLFKAASWLSSLDLPVRLVAIPEGALQAFNDEVLDLDHVTFARDCAIDIPGPETDVLGELARTYDTFVMAQAKARHEAFPDRFFNVGFALDRTGEIVLKHYKLTTLYPVEHSVTPHDVWDRWVELHGLTLDAFFPVADTEIGRLGVLMANEGSYPENARGLAMNGAEVVYRASYPHPHTGNEFFEIQSRARALDNNFYVIAPNLATYYLYPEAQDPIDTFGGRSMVIDFKGRVVGQHLYGAGSSYVAGTIDINALRHFRTHAQWDNWAKDLRTELYQLIYRDSVYPPNLYAERAPFTHAEFRAEVIEKQVQLMVERGVWVDPGRSS</sequence>
<dbReference type="PANTHER" id="PTHR43674:SF16">
    <property type="entry name" value="CARBON-NITROGEN FAMILY, PUTATIVE (AFU_ORTHOLOGUE AFUA_5G02350)-RELATED"/>
    <property type="match status" value="1"/>
</dbReference>
<dbReference type="InterPro" id="IPR050345">
    <property type="entry name" value="Aliph_Amidase/BUP"/>
</dbReference>
<dbReference type="RefSeq" id="WP_163479739.1">
    <property type="nucleotide sequence ID" value="NZ_JAAGWF010000002.1"/>
</dbReference>
<evidence type="ECO:0000313" key="3">
    <source>
        <dbReference type="EMBL" id="NEK56565.1"/>
    </source>
</evidence>
<reference evidence="3 4" key="1">
    <citation type="submission" date="2020-02" db="EMBL/GenBank/DDBJ databases">
        <title>Geodermatophilus sabuli CPCC 205279 I12A-02694.</title>
        <authorList>
            <person name="Jiang Z."/>
        </authorList>
    </citation>
    <scope>NUCLEOTIDE SEQUENCE [LARGE SCALE GENOMIC DNA]</scope>
    <source>
        <strain evidence="3 4">I12A-02694</strain>
    </source>
</reference>
<gene>
    <name evidence="3" type="ORF">GCU56_01575</name>
</gene>
<dbReference type="Gene3D" id="3.60.110.10">
    <property type="entry name" value="Carbon-nitrogen hydrolase"/>
    <property type="match status" value="1"/>
</dbReference>
<accession>A0A7K3VVA0</accession>
<evidence type="ECO:0000256" key="1">
    <source>
        <dbReference type="ARBA" id="ARBA00022801"/>
    </source>
</evidence>
<dbReference type="SUPFAM" id="SSF56317">
    <property type="entry name" value="Carbon-nitrogen hydrolase"/>
    <property type="match status" value="1"/>
</dbReference>
<dbReference type="InterPro" id="IPR036526">
    <property type="entry name" value="C-N_Hydrolase_sf"/>
</dbReference>
<protein>
    <submittedName>
        <fullName evidence="3">Hydrolase</fullName>
    </submittedName>
</protein>
<dbReference type="Proteomes" id="UP000470246">
    <property type="component" value="Unassembled WGS sequence"/>
</dbReference>
<organism evidence="3 4">
    <name type="scientific">Geodermatophilus sabuli</name>
    <dbReference type="NCBI Taxonomy" id="1564158"/>
    <lineage>
        <taxon>Bacteria</taxon>
        <taxon>Bacillati</taxon>
        <taxon>Actinomycetota</taxon>
        <taxon>Actinomycetes</taxon>
        <taxon>Geodermatophilales</taxon>
        <taxon>Geodermatophilaceae</taxon>
        <taxon>Geodermatophilus</taxon>
    </lineage>
</organism>
<proteinExistence type="predicted"/>
<evidence type="ECO:0000259" key="2">
    <source>
        <dbReference type="PROSITE" id="PS50263"/>
    </source>
</evidence>
<dbReference type="InterPro" id="IPR003010">
    <property type="entry name" value="C-N_Hydrolase"/>
</dbReference>
<feature type="domain" description="CN hydrolase" evidence="2">
    <location>
        <begin position="8"/>
        <end position="283"/>
    </location>
</feature>
<dbReference type="EMBL" id="JAAGWF010000002">
    <property type="protein sequence ID" value="NEK56565.1"/>
    <property type="molecule type" value="Genomic_DNA"/>
</dbReference>
<dbReference type="PROSITE" id="PS50263">
    <property type="entry name" value="CN_HYDROLASE"/>
    <property type="match status" value="1"/>
</dbReference>
<name>A0A7K3VVA0_9ACTN</name>
<dbReference type="GO" id="GO:0016811">
    <property type="term" value="F:hydrolase activity, acting on carbon-nitrogen (but not peptide) bonds, in linear amides"/>
    <property type="evidence" value="ECO:0007669"/>
    <property type="project" value="TreeGrafter"/>
</dbReference>
<comment type="caution">
    <text evidence="3">The sequence shown here is derived from an EMBL/GenBank/DDBJ whole genome shotgun (WGS) entry which is preliminary data.</text>
</comment>